<name>A0A0C9T7A6_PLICR</name>
<dbReference type="Proteomes" id="UP000053263">
    <property type="component" value="Unassembled WGS sequence"/>
</dbReference>
<keyword evidence="2" id="KW-1185">Reference proteome</keyword>
<sequence>AGAFQMFAPRTAELYATTMDELWAWNPLLRKNFSFSLFPAATFNLGPNTICYPHLDHGNVAFGWCVVTALGKFDHRKGGHLVLWDLGLVIQFPPGSTVLFPSAVLKHSNTSIRSGEYRYSMTQYCAGGLFRWVYNGFRTDKSINEEIAAGTYPAAAAEKRAEDRRTRWKRGLAMFSHLNEFKKTL</sequence>
<proteinExistence type="predicted"/>
<reference evidence="1 2" key="1">
    <citation type="submission" date="2014-06" db="EMBL/GenBank/DDBJ databases">
        <title>Evolutionary Origins and Diversification of the Mycorrhizal Mutualists.</title>
        <authorList>
            <consortium name="DOE Joint Genome Institute"/>
            <consortium name="Mycorrhizal Genomics Consortium"/>
            <person name="Kohler A."/>
            <person name="Kuo A."/>
            <person name="Nagy L.G."/>
            <person name="Floudas D."/>
            <person name="Copeland A."/>
            <person name="Barry K.W."/>
            <person name="Cichocki N."/>
            <person name="Veneault-Fourrey C."/>
            <person name="LaButti K."/>
            <person name="Lindquist E.A."/>
            <person name="Lipzen A."/>
            <person name="Lundell T."/>
            <person name="Morin E."/>
            <person name="Murat C."/>
            <person name="Riley R."/>
            <person name="Ohm R."/>
            <person name="Sun H."/>
            <person name="Tunlid A."/>
            <person name="Henrissat B."/>
            <person name="Grigoriev I.V."/>
            <person name="Hibbett D.S."/>
            <person name="Martin F."/>
        </authorList>
    </citation>
    <scope>NUCLEOTIDE SEQUENCE [LARGE SCALE GENOMIC DNA]</scope>
    <source>
        <strain evidence="1 2">FD-325 SS-3</strain>
    </source>
</reference>
<dbReference type="OrthoDB" id="3202607at2759"/>
<dbReference type="HOGENOM" id="CLU_031314_0_0_1"/>
<accession>A0A0C9T7A6</accession>
<dbReference type="Gene3D" id="3.60.130.30">
    <property type="match status" value="1"/>
</dbReference>
<organism evidence="1 2">
    <name type="scientific">Plicaturopsis crispa FD-325 SS-3</name>
    <dbReference type="NCBI Taxonomy" id="944288"/>
    <lineage>
        <taxon>Eukaryota</taxon>
        <taxon>Fungi</taxon>
        <taxon>Dikarya</taxon>
        <taxon>Basidiomycota</taxon>
        <taxon>Agaricomycotina</taxon>
        <taxon>Agaricomycetes</taxon>
        <taxon>Agaricomycetidae</taxon>
        <taxon>Amylocorticiales</taxon>
        <taxon>Amylocorticiaceae</taxon>
        <taxon>Plicatura</taxon>
        <taxon>Plicaturopsis crispa</taxon>
    </lineage>
</organism>
<protein>
    <submittedName>
        <fullName evidence="1">Uncharacterized protein</fullName>
    </submittedName>
</protein>
<evidence type="ECO:0000313" key="1">
    <source>
        <dbReference type="EMBL" id="KII84058.1"/>
    </source>
</evidence>
<evidence type="ECO:0000313" key="2">
    <source>
        <dbReference type="Proteomes" id="UP000053263"/>
    </source>
</evidence>
<dbReference type="EMBL" id="KN832572">
    <property type="protein sequence ID" value="KII84058.1"/>
    <property type="molecule type" value="Genomic_DNA"/>
</dbReference>
<feature type="non-terminal residue" evidence="1">
    <location>
        <position position="1"/>
    </location>
</feature>
<dbReference type="AlphaFoldDB" id="A0A0C9T7A6"/>
<gene>
    <name evidence="1" type="ORF">PLICRDRAFT_118318</name>
</gene>